<dbReference type="EMBL" id="AK367186">
    <property type="protein sequence ID" value="BAJ98389.1"/>
    <property type="molecule type" value="mRNA"/>
</dbReference>
<reference evidence="1" key="1">
    <citation type="journal article" date="2011" name="Plant Physiol.">
        <title>Comprehensive sequence analysis of 24,783 barley full-length cDNAs derived from 12 clone libraries.</title>
        <authorList>
            <person name="Matsumoto T."/>
            <person name="Tanaka T."/>
            <person name="Sakai H."/>
            <person name="Amano N."/>
            <person name="Kanamori H."/>
            <person name="Kurita K."/>
            <person name="Kikuta A."/>
            <person name="Kamiya K."/>
            <person name="Yamamoto M."/>
            <person name="Ikawa H."/>
            <person name="Fujii N."/>
            <person name="Hori K."/>
            <person name="Itoh T."/>
            <person name="Sato K."/>
        </authorList>
    </citation>
    <scope>NUCLEOTIDE SEQUENCE</scope>
    <source>
        <tissue evidence="1">Shoot and root</tissue>
    </source>
</reference>
<sequence>MVDAYIEAVRKVEGEALKFTKFSQDNEIYDGQGQLTLAGNPRGMTIMMVAELPADANEYVGEGVRTRIAIGEIMMMESMQLKVEGKVPNHNFWFFKFATMFDN</sequence>
<protein>
    <submittedName>
        <fullName evidence="1">Predicted protein</fullName>
    </submittedName>
</protein>
<organism evidence="1">
    <name type="scientific">Hordeum vulgare subsp. vulgare</name>
    <name type="common">Domesticated barley</name>
    <dbReference type="NCBI Taxonomy" id="112509"/>
    <lineage>
        <taxon>Eukaryota</taxon>
        <taxon>Viridiplantae</taxon>
        <taxon>Streptophyta</taxon>
        <taxon>Embryophyta</taxon>
        <taxon>Tracheophyta</taxon>
        <taxon>Spermatophyta</taxon>
        <taxon>Magnoliopsida</taxon>
        <taxon>Liliopsida</taxon>
        <taxon>Poales</taxon>
        <taxon>Poaceae</taxon>
        <taxon>BOP clade</taxon>
        <taxon>Pooideae</taxon>
        <taxon>Triticodae</taxon>
        <taxon>Triticeae</taxon>
        <taxon>Hordeinae</taxon>
        <taxon>Hordeum</taxon>
    </lineage>
</organism>
<dbReference type="AlphaFoldDB" id="F2DTG8"/>
<name>F2DTG8_HORVV</name>
<evidence type="ECO:0000313" key="1">
    <source>
        <dbReference type="EMBL" id="BAJ98389.1"/>
    </source>
</evidence>
<proteinExistence type="evidence at transcript level"/>
<accession>F2DTG8</accession>